<evidence type="ECO:0000313" key="2">
    <source>
        <dbReference type="Proteomes" id="UP000747399"/>
    </source>
</evidence>
<comment type="caution">
    <text evidence="1">The sequence shown here is derived from an EMBL/GenBank/DDBJ whole genome shotgun (WGS) entry which is preliminary data.</text>
</comment>
<dbReference type="PANTHER" id="PTHR15599">
    <property type="entry name" value="RTDR1"/>
    <property type="match status" value="1"/>
</dbReference>
<reference evidence="1" key="1">
    <citation type="journal article" date="2021" name="Proc. Natl. Acad. Sci. U.S.A.">
        <title>Three genomes in the algal genus Volvox reveal the fate of a haploid sex-determining region after a transition to homothallism.</title>
        <authorList>
            <person name="Yamamoto K."/>
            <person name="Hamaji T."/>
            <person name="Kawai-Toyooka H."/>
            <person name="Matsuzaki R."/>
            <person name="Takahashi F."/>
            <person name="Nishimura Y."/>
            <person name="Kawachi M."/>
            <person name="Noguchi H."/>
            <person name="Minakuchi Y."/>
            <person name="Umen J.G."/>
            <person name="Toyoda A."/>
            <person name="Nozaki H."/>
        </authorList>
    </citation>
    <scope>NUCLEOTIDE SEQUENCE</scope>
    <source>
        <strain evidence="1">NIES-3780</strain>
    </source>
</reference>
<dbReference type="EMBL" id="BNCO01000048">
    <property type="protein sequence ID" value="GIL61933.1"/>
    <property type="molecule type" value="Genomic_DNA"/>
</dbReference>
<keyword evidence="2" id="KW-1185">Reference proteome</keyword>
<evidence type="ECO:0008006" key="3">
    <source>
        <dbReference type="Google" id="ProtNLM"/>
    </source>
</evidence>
<dbReference type="AlphaFoldDB" id="A0A8J4BIF6"/>
<dbReference type="PANTHER" id="PTHR15599:SF4">
    <property type="entry name" value="ARM REPEAT SUPERFAMILY PROTEIN"/>
    <property type="match status" value="1"/>
</dbReference>
<name>A0A8J4BIF6_9CHLO</name>
<dbReference type="InterPro" id="IPR000225">
    <property type="entry name" value="Armadillo"/>
</dbReference>
<dbReference type="InterPro" id="IPR011989">
    <property type="entry name" value="ARM-like"/>
</dbReference>
<gene>
    <name evidence="1" type="ORF">Vafri_16299</name>
</gene>
<organism evidence="1 2">
    <name type="scientific">Volvox africanus</name>
    <dbReference type="NCBI Taxonomy" id="51714"/>
    <lineage>
        <taxon>Eukaryota</taxon>
        <taxon>Viridiplantae</taxon>
        <taxon>Chlorophyta</taxon>
        <taxon>core chlorophytes</taxon>
        <taxon>Chlorophyceae</taxon>
        <taxon>CS clade</taxon>
        <taxon>Chlamydomonadales</taxon>
        <taxon>Volvocaceae</taxon>
        <taxon>Volvox</taxon>
    </lineage>
</organism>
<dbReference type="SUPFAM" id="SSF48371">
    <property type="entry name" value="ARM repeat"/>
    <property type="match status" value="1"/>
</dbReference>
<evidence type="ECO:0000313" key="1">
    <source>
        <dbReference type="EMBL" id="GIL61933.1"/>
    </source>
</evidence>
<dbReference type="SMART" id="SM00185">
    <property type="entry name" value="ARM"/>
    <property type="match status" value="4"/>
</dbReference>
<accession>A0A8J4BIF6</accession>
<protein>
    <recommendedName>
        <fullName evidence="3">Radial spoke protein 8</fullName>
    </recommendedName>
</protein>
<dbReference type="InterPro" id="IPR042856">
    <property type="entry name" value="RSP14"/>
</dbReference>
<sequence>MQSHASRHVVSDFLKDLHPDLSEPFPKGVISDEVAEAHGRRAIPKLIAVLALPELPDDVRAHALRILNGLLSTQEHKTNAVAEGAAAPLCRLVAESRDTEVRRLSCNALASLAQVMAGRRSIVSVGGLAVLTDALQTTPEQAAGALKSFAASNDGNALLNEVRSSVVPALVELMQQPADPAFTLAACENAAATLEGITRTDLGVLAALDAGVPACLVALAGRGLNGDLKFESRLMDLLQLVATCLEQICHHAQGKAAAREAEAHKILAELLGLQHRETVKHAAAALMGLAVEKESKVNVMLFAGVQLVRLMRGKDTELANNARDAVAAASEHLEARRTAEMLLGMEERELLLWRGPAPETPPDYRFNVTLPIFTPPRI</sequence>
<proteinExistence type="predicted"/>
<dbReference type="Proteomes" id="UP000747399">
    <property type="component" value="Unassembled WGS sequence"/>
</dbReference>
<dbReference type="Gene3D" id="1.25.10.10">
    <property type="entry name" value="Leucine-rich Repeat Variant"/>
    <property type="match status" value="1"/>
</dbReference>
<dbReference type="InterPro" id="IPR016024">
    <property type="entry name" value="ARM-type_fold"/>
</dbReference>